<dbReference type="PANTHER" id="PTHR22948:SF76">
    <property type="entry name" value="FI20010P1-RELATED"/>
    <property type="match status" value="1"/>
</dbReference>
<dbReference type="GO" id="GO:0005737">
    <property type="term" value="C:cytoplasm"/>
    <property type="evidence" value="ECO:0007669"/>
    <property type="project" value="UniProtKB-ARBA"/>
</dbReference>
<feature type="domain" description="Tudor" evidence="1">
    <location>
        <begin position="91"/>
        <end position="209"/>
    </location>
</feature>
<comment type="caution">
    <text evidence="2">The sequence shown here is derived from an EMBL/GenBank/DDBJ whole genome shotgun (WGS) entry which is preliminary data.</text>
</comment>
<evidence type="ECO:0000313" key="2">
    <source>
        <dbReference type="EMBL" id="KAL3282695.1"/>
    </source>
</evidence>
<organism evidence="2 3">
    <name type="scientific">Cryptolaemus montrouzieri</name>
    <dbReference type="NCBI Taxonomy" id="559131"/>
    <lineage>
        <taxon>Eukaryota</taxon>
        <taxon>Metazoa</taxon>
        <taxon>Ecdysozoa</taxon>
        <taxon>Arthropoda</taxon>
        <taxon>Hexapoda</taxon>
        <taxon>Insecta</taxon>
        <taxon>Pterygota</taxon>
        <taxon>Neoptera</taxon>
        <taxon>Endopterygota</taxon>
        <taxon>Coleoptera</taxon>
        <taxon>Polyphaga</taxon>
        <taxon>Cucujiformia</taxon>
        <taxon>Coccinelloidea</taxon>
        <taxon>Coccinellidae</taxon>
        <taxon>Scymninae</taxon>
        <taxon>Scymnini</taxon>
        <taxon>Cryptolaemus</taxon>
    </lineage>
</organism>
<name>A0ABD2NWW3_9CUCU</name>
<dbReference type="AlphaFoldDB" id="A0ABD2NWW3"/>
<protein>
    <recommendedName>
        <fullName evidence="1">Tudor domain-containing protein</fullName>
    </recommendedName>
</protein>
<keyword evidence="3" id="KW-1185">Reference proteome</keyword>
<dbReference type="InterPro" id="IPR035437">
    <property type="entry name" value="SNase_OB-fold_sf"/>
</dbReference>
<dbReference type="Pfam" id="PF00567">
    <property type="entry name" value="TUDOR"/>
    <property type="match status" value="1"/>
</dbReference>
<dbReference type="InterPro" id="IPR050621">
    <property type="entry name" value="Tudor_domain_containing"/>
</dbReference>
<gene>
    <name evidence="2" type="ORF">HHI36_005869</name>
</gene>
<evidence type="ECO:0000259" key="1">
    <source>
        <dbReference type="Pfam" id="PF00567"/>
    </source>
</evidence>
<dbReference type="SUPFAM" id="SSF63748">
    <property type="entry name" value="Tudor/PWWP/MBT"/>
    <property type="match status" value="1"/>
</dbReference>
<sequence length="291" mass="33845">MVLENIFHCQQESSYDFRLYDRNKPISTIKHTNEYPSGSSLNTSINDTLDPFAIEITNSVDWDQFTNLVPKDALRLGEKVENDLLDKFNINDRIQIVVSEICDPGRFWIYKDDGLLDDMMNSMQPFYREHKPYYLIPEILFEVGLYCVVHLNEFQRGLIVDLLPNIGGHVKVYFIDYGTMVILPKEKIWFLTREFSVLPAQAVKAKLANIKPIEQIWTMESSQRFREFVDSKHVFAKITGSEQNTLSMYIADNAKPLKFVNDVLVEEKHANYLNKEASSSGRTEKIEHYLN</sequence>
<proteinExistence type="predicted"/>
<dbReference type="Gene3D" id="2.30.30.140">
    <property type="match status" value="1"/>
</dbReference>
<dbReference type="PANTHER" id="PTHR22948">
    <property type="entry name" value="TUDOR DOMAIN CONTAINING PROTEIN"/>
    <property type="match status" value="1"/>
</dbReference>
<dbReference type="EMBL" id="JABFTP020000144">
    <property type="protein sequence ID" value="KAL3282695.1"/>
    <property type="molecule type" value="Genomic_DNA"/>
</dbReference>
<dbReference type="InterPro" id="IPR002999">
    <property type="entry name" value="Tudor"/>
</dbReference>
<dbReference type="Gene3D" id="2.40.50.90">
    <property type="match status" value="1"/>
</dbReference>
<dbReference type="Proteomes" id="UP001516400">
    <property type="component" value="Unassembled WGS sequence"/>
</dbReference>
<accession>A0ABD2NWW3</accession>
<reference evidence="2 3" key="1">
    <citation type="journal article" date="2021" name="BMC Biol.">
        <title>Horizontally acquired antibacterial genes associated with adaptive radiation of ladybird beetles.</title>
        <authorList>
            <person name="Li H.S."/>
            <person name="Tang X.F."/>
            <person name="Huang Y.H."/>
            <person name="Xu Z.Y."/>
            <person name="Chen M.L."/>
            <person name="Du X.Y."/>
            <person name="Qiu B.Y."/>
            <person name="Chen P.T."/>
            <person name="Zhang W."/>
            <person name="Slipinski A."/>
            <person name="Escalona H.E."/>
            <person name="Waterhouse R.M."/>
            <person name="Zwick A."/>
            <person name="Pang H."/>
        </authorList>
    </citation>
    <scope>NUCLEOTIDE SEQUENCE [LARGE SCALE GENOMIC DNA]</scope>
    <source>
        <strain evidence="2">SYSU2018</strain>
    </source>
</reference>
<evidence type="ECO:0000313" key="3">
    <source>
        <dbReference type="Proteomes" id="UP001516400"/>
    </source>
</evidence>